<dbReference type="InterPro" id="IPR050270">
    <property type="entry name" value="DegV_domain_contain"/>
</dbReference>
<keyword evidence="3" id="KW-1185">Reference proteome</keyword>
<dbReference type="EMBL" id="PPXC01000007">
    <property type="protein sequence ID" value="POH73476.1"/>
    <property type="molecule type" value="Genomic_DNA"/>
</dbReference>
<dbReference type="PANTHER" id="PTHR33434">
    <property type="entry name" value="DEGV DOMAIN-CONTAINING PROTEIN DR_1986-RELATED"/>
    <property type="match status" value="1"/>
</dbReference>
<sequence>MVPDTSAARTWIRQQVQRLRPKPGPGEPAPQLPKPRIAVVTDSAAGLPAEWVGWFAESLQLTVVPMPVIIGEHVYSDDDAELETHISLALASGTSVKTSRPSPGQFDRAYRNAAEAGFEAVVSIHISTKLSGTFDAAHLAAQRAALPVHVLDSGTVGMGQGIGVQAAVAAALAGADAEVVMAAARAAIAATDVYFYVPSLEQLRRGGRISLASSWLGTVLDIKPILGIRDGSVVPLEKVRSAAKAVARLQELAAANIAARGAANTQISVHHFGNEDQARTLDEALHLACPGLGSSTLTRLPAVLAAHAGLGVLVVVVADSLVPPQAGQEP</sequence>
<organism evidence="2 3">
    <name type="scientific">Arthrobacter glacialis</name>
    <dbReference type="NCBI Taxonomy" id="1664"/>
    <lineage>
        <taxon>Bacteria</taxon>
        <taxon>Bacillati</taxon>
        <taxon>Actinomycetota</taxon>
        <taxon>Actinomycetes</taxon>
        <taxon>Micrococcales</taxon>
        <taxon>Micrococcaceae</taxon>
        <taxon>Arthrobacter</taxon>
    </lineage>
</organism>
<keyword evidence="1" id="KW-0446">Lipid-binding</keyword>
<dbReference type="Gene3D" id="3.30.1180.10">
    <property type="match status" value="1"/>
</dbReference>
<name>A0A2S3ZW29_ARTGL</name>
<dbReference type="GO" id="GO:0008289">
    <property type="term" value="F:lipid binding"/>
    <property type="evidence" value="ECO:0007669"/>
    <property type="project" value="UniProtKB-KW"/>
</dbReference>
<dbReference type="InterPro" id="IPR003797">
    <property type="entry name" value="DegV"/>
</dbReference>
<evidence type="ECO:0000313" key="2">
    <source>
        <dbReference type="EMBL" id="POH73476.1"/>
    </source>
</evidence>
<comment type="caution">
    <text evidence="2">The sequence shown here is derived from an EMBL/GenBank/DDBJ whole genome shotgun (WGS) entry which is preliminary data.</text>
</comment>
<dbReference type="NCBIfam" id="TIGR00762">
    <property type="entry name" value="DegV"/>
    <property type="match status" value="1"/>
</dbReference>
<dbReference type="PROSITE" id="PS51482">
    <property type="entry name" value="DEGV"/>
    <property type="match status" value="1"/>
</dbReference>
<dbReference type="PANTHER" id="PTHR33434:SF2">
    <property type="entry name" value="FATTY ACID-BINDING PROTEIN TM_1468"/>
    <property type="match status" value="1"/>
</dbReference>
<dbReference type="Gene3D" id="3.40.50.10170">
    <property type="match status" value="1"/>
</dbReference>
<evidence type="ECO:0000313" key="3">
    <source>
        <dbReference type="Proteomes" id="UP000237061"/>
    </source>
</evidence>
<dbReference type="Pfam" id="PF02645">
    <property type="entry name" value="DegV"/>
    <property type="match status" value="1"/>
</dbReference>
<dbReference type="Proteomes" id="UP000237061">
    <property type="component" value="Unassembled WGS sequence"/>
</dbReference>
<protein>
    <submittedName>
        <fullName evidence="2">Fatty acid-binding protein DegV</fullName>
    </submittedName>
</protein>
<gene>
    <name evidence="2" type="ORF">CVS27_11250</name>
</gene>
<reference evidence="2 3" key="1">
    <citation type="submission" date="2018-01" db="EMBL/GenBank/DDBJ databases">
        <title>Arthrobacter sp. nov., from glaciers in China.</title>
        <authorList>
            <person name="Liu Q."/>
            <person name="Xin Y.-H."/>
        </authorList>
    </citation>
    <scope>NUCLEOTIDE SEQUENCE [LARGE SCALE GENOMIC DNA]</scope>
    <source>
        <strain evidence="2 3">HLT2-12-2</strain>
    </source>
</reference>
<evidence type="ECO:0000256" key="1">
    <source>
        <dbReference type="ARBA" id="ARBA00023121"/>
    </source>
</evidence>
<dbReference type="InterPro" id="IPR043168">
    <property type="entry name" value="DegV_C"/>
</dbReference>
<proteinExistence type="predicted"/>
<dbReference type="AlphaFoldDB" id="A0A2S3ZW29"/>
<accession>A0A2S3ZW29</accession>
<dbReference type="SUPFAM" id="SSF82549">
    <property type="entry name" value="DAK1/DegV-like"/>
    <property type="match status" value="1"/>
</dbReference>